<dbReference type="PANTHER" id="PTHR11803:SF39">
    <property type="entry name" value="2-IMINOBUTANOATE_2-IMINOPROPANOATE DEAMINASE"/>
    <property type="match status" value="1"/>
</dbReference>
<evidence type="ECO:0000313" key="2">
    <source>
        <dbReference type="EMBL" id="KAI1725338.1"/>
    </source>
</evidence>
<dbReference type="EMBL" id="JAKKPZ010000002">
    <property type="protein sequence ID" value="KAI1725338.1"/>
    <property type="molecule type" value="Genomic_DNA"/>
</dbReference>
<dbReference type="GO" id="GO:0019239">
    <property type="term" value="F:deaminase activity"/>
    <property type="evidence" value="ECO:0007669"/>
    <property type="project" value="TreeGrafter"/>
</dbReference>
<dbReference type="Gene3D" id="3.30.1330.40">
    <property type="entry name" value="RutC-like"/>
    <property type="match status" value="1"/>
</dbReference>
<organism evidence="2 3">
    <name type="scientific">Ditylenchus destructor</name>
    <dbReference type="NCBI Taxonomy" id="166010"/>
    <lineage>
        <taxon>Eukaryota</taxon>
        <taxon>Metazoa</taxon>
        <taxon>Ecdysozoa</taxon>
        <taxon>Nematoda</taxon>
        <taxon>Chromadorea</taxon>
        <taxon>Rhabditida</taxon>
        <taxon>Tylenchina</taxon>
        <taxon>Tylenchomorpha</taxon>
        <taxon>Sphaerularioidea</taxon>
        <taxon>Anguinidae</taxon>
        <taxon>Anguininae</taxon>
        <taxon>Ditylenchus</taxon>
    </lineage>
</organism>
<dbReference type="InterPro" id="IPR006056">
    <property type="entry name" value="RidA"/>
</dbReference>
<keyword evidence="3" id="KW-1185">Reference proteome</keyword>
<dbReference type="GO" id="GO:0005739">
    <property type="term" value="C:mitochondrion"/>
    <property type="evidence" value="ECO:0007669"/>
    <property type="project" value="TreeGrafter"/>
</dbReference>
<reference evidence="2" key="1">
    <citation type="submission" date="2022-01" db="EMBL/GenBank/DDBJ databases">
        <title>Genome Sequence Resource for Two Populations of Ditylenchus destructor, the Migratory Endoparasitic Phytonematode.</title>
        <authorList>
            <person name="Zhang H."/>
            <person name="Lin R."/>
            <person name="Xie B."/>
        </authorList>
    </citation>
    <scope>NUCLEOTIDE SEQUENCE</scope>
    <source>
        <strain evidence="2">BazhouSP</strain>
    </source>
</reference>
<dbReference type="SUPFAM" id="SSF55298">
    <property type="entry name" value="YjgF-like"/>
    <property type="match status" value="1"/>
</dbReference>
<accession>A0AAD4NE22</accession>
<dbReference type="InterPro" id="IPR006175">
    <property type="entry name" value="YjgF/YER057c/UK114"/>
</dbReference>
<proteinExistence type="inferred from homology"/>
<dbReference type="Proteomes" id="UP001201812">
    <property type="component" value="Unassembled WGS sequence"/>
</dbReference>
<dbReference type="Pfam" id="PF01042">
    <property type="entry name" value="Ribonuc_L-PSP"/>
    <property type="match status" value="1"/>
</dbReference>
<dbReference type="GO" id="GO:0005829">
    <property type="term" value="C:cytosol"/>
    <property type="evidence" value="ECO:0007669"/>
    <property type="project" value="TreeGrafter"/>
</dbReference>
<dbReference type="PANTHER" id="PTHR11803">
    <property type="entry name" value="2-IMINOBUTANOATE/2-IMINOPROPANOATE DEAMINASE RIDA"/>
    <property type="match status" value="1"/>
</dbReference>
<dbReference type="InterPro" id="IPR035959">
    <property type="entry name" value="RutC-like_sf"/>
</dbReference>
<dbReference type="CDD" id="cd00448">
    <property type="entry name" value="YjgF_YER057c_UK114_family"/>
    <property type="match status" value="1"/>
</dbReference>
<gene>
    <name evidence="2" type="ORF">DdX_01994</name>
</gene>
<dbReference type="FunFam" id="3.30.1330.40:FF:000001">
    <property type="entry name" value="L-PSP family endoribonuclease"/>
    <property type="match status" value="1"/>
</dbReference>
<comment type="similarity">
    <text evidence="1">Belongs to the RutC family.</text>
</comment>
<dbReference type="PROSITE" id="PS01094">
    <property type="entry name" value="UPF0076"/>
    <property type="match status" value="1"/>
</dbReference>
<name>A0AAD4NE22_9BILA</name>
<sequence>MSSAITRTIINTPNAPEALGPYNQAVRVGNTVYLSGSLGLAPGQASLVEGGVTPEAHQALKNMGEILKAAGCSYNSVVKTTIFLADMADFSAVNDVYKQYFKENYPARSTFQVAGLPKNGRVEIEAVAVVGDL</sequence>
<dbReference type="InterPro" id="IPR019897">
    <property type="entry name" value="RidA_CS"/>
</dbReference>
<protein>
    <submittedName>
        <fullName evidence="2">Endoribonuclease l-PSP domain-containing protein</fullName>
    </submittedName>
</protein>
<dbReference type="NCBIfam" id="TIGR00004">
    <property type="entry name" value="Rid family detoxifying hydrolase"/>
    <property type="match status" value="1"/>
</dbReference>
<evidence type="ECO:0000256" key="1">
    <source>
        <dbReference type="ARBA" id="ARBA00010552"/>
    </source>
</evidence>
<comment type="caution">
    <text evidence="2">The sequence shown here is derived from an EMBL/GenBank/DDBJ whole genome shotgun (WGS) entry which is preliminary data.</text>
</comment>
<dbReference type="AlphaFoldDB" id="A0AAD4NE22"/>
<evidence type="ECO:0000313" key="3">
    <source>
        <dbReference type="Proteomes" id="UP001201812"/>
    </source>
</evidence>